<protein>
    <submittedName>
        <fullName evidence="2">Thioredoxin</fullName>
    </submittedName>
</protein>
<dbReference type="InterPro" id="IPR013766">
    <property type="entry name" value="Thioredoxin_domain"/>
</dbReference>
<dbReference type="EMBL" id="LNGD01000016">
    <property type="protein sequence ID" value="KYC53222.1"/>
    <property type="molecule type" value="Genomic_DNA"/>
</dbReference>
<evidence type="ECO:0000313" key="3">
    <source>
        <dbReference type="Proteomes" id="UP000075578"/>
    </source>
</evidence>
<gene>
    <name evidence="2" type="ORF">AMQ74_00467</name>
</gene>
<dbReference type="SUPFAM" id="SSF52833">
    <property type="entry name" value="Thioredoxin-like"/>
    <property type="match status" value="1"/>
</dbReference>
<dbReference type="Gene3D" id="1.10.8.640">
    <property type="entry name" value="Cytochrome C biogenesis protein"/>
    <property type="match status" value="1"/>
</dbReference>
<dbReference type="InterPro" id="IPR038297">
    <property type="entry name" value="CcmH/CycL/NrfF/Ccl2_sf"/>
</dbReference>
<feature type="domain" description="Thioredoxin" evidence="1">
    <location>
        <begin position="93"/>
        <end position="216"/>
    </location>
</feature>
<dbReference type="PROSITE" id="PS51352">
    <property type="entry name" value="THIOREDOXIN_2"/>
    <property type="match status" value="1"/>
</dbReference>
<dbReference type="InterPro" id="IPR036249">
    <property type="entry name" value="Thioredoxin-like_sf"/>
</dbReference>
<dbReference type="Pfam" id="PF00085">
    <property type="entry name" value="Thioredoxin"/>
    <property type="match status" value="1"/>
</dbReference>
<dbReference type="Proteomes" id="UP000075578">
    <property type="component" value="Unassembled WGS sequence"/>
</dbReference>
<accession>A0A150J7K0</accession>
<dbReference type="CDD" id="cd02947">
    <property type="entry name" value="TRX_family"/>
    <property type="match status" value="1"/>
</dbReference>
<dbReference type="Gene3D" id="3.40.30.10">
    <property type="entry name" value="Glutaredoxin"/>
    <property type="match status" value="1"/>
</dbReference>
<evidence type="ECO:0000259" key="1">
    <source>
        <dbReference type="PROSITE" id="PS51352"/>
    </source>
</evidence>
<name>A0A150J7K0_9EURY</name>
<dbReference type="AlphaFoldDB" id="A0A150J7K0"/>
<sequence>MKKLLIIILGLLIIFAGCISDNGNTANNNTNINNSNTNSSTNSNGENKTLFQQIQEEAMCPCSTLVNLRDCKKYFPDCKYTANVDSMINSMILEGKTKAQILDAVDSYNNGIIEEKLKDFKNSQKEGRVILVYFKSSLCEICHEKEPVFNQIKEKYKGKIDIYVYDRIEDSVIFEYFAVDRIPSIVFYDGNTRLNEVPYNNITLNDVSNILDFTLDKKK</sequence>
<comment type="caution">
    <text evidence="2">The sequence shown here is derived from an EMBL/GenBank/DDBJ whole genome shotgun (WGS) entry which is preliminary data.</text>
</comment>
<proteinExistence type="predicted"/>
<organism evidence="2 3">
    <name type="scientific">Candidatus Methanofastidiosum methylothiophilum</name>
    <dbReference type="NCBI Taxonomy" id="1705564"/>
    <lineage>
        <taxon>Archaea</taxon>
        <taxon>Methanobacteriati</taxon>
        <taxon>Methanobacteriota</taxon>
        <taxon>Stenosarchaea group</taxon>
        <taxon>Candidatus Methanofastidiosia</taxon>
        <taxon>Candidatus Methanofastidiosales</taxon>
        <taxon>Candidatus Methanofastidiosaceae</taxon>
        <taxon>Candidatus Methanofastidiosum</taxon>
    </lineage>
</organism>
<dbReference type="PROSITE" id="PS51257">
    <property type="entry name" value="PROKAR_LIPOPROTEIN"/>
    <property type="match status" value="1"/>
</dbReference>
<reference evidence="2 3" key="1">
    <citation type="journal article" date="2016" name="ISME J.">
        <title>Chasing the elusive Euryarchaeota class WSA2: genomes reveal a uniquely fastidious methyl-reducing methanogen.</title>
        <authorList>
            <person name="Nobu M.K."/>
            <person name="Narihiro T."/>
            <person name="Kuroda K."/>
            <person name="Mei R."/>
            <person name="Liu W.T."/>
        </authorList>
    </citation>
    <scope>NUCLEOTIDE SEQUENCE [LARGE SCALE GENOMIC DNA]</scope>
    <source>
        <strain evidence="2">U1lsi0528_Bin089</strain>
    </source>
</reference>
<evidence type="ECO:0000313" key="2">
    <source>
        <dbReference type="EMBL" id="KYC53222.1"/>
    </source>
</evidence>